<evidence type="ECO:0000256" key="2">
    <source>
        <dbReference type="ARBA" id="ARBA00022448"/>
    </source>
</evidence>
<dbReference type="GO" id="GO:0015658">
    <property type="term" value="F:branched-chain amino acid transmembrane transporter activity"/>
    <property type="evidence" value="ECO:0007669"/>
    <property type="project" value="TreeGrafter"/>
</dbReference>
<name>A0AA35X5K2_GEOBA</name>
<evidence type="ECO:0000256" key="5">
    <source>
        <dbReference type="ARBA" id="ARBA00022970"/>
    </source>
</evidence>
<dbReference type="EMBL" id="CASHTH010003112">
    <property type="protein sequence ID" value="CAI8040496.1"/>
    <property type="molecule type" value="Genomic_DNA"/>
</dbReference>
<keyword evidence="8" id="KW-1185">Reference proteome</keyword>
<evidence type="ECO:0000256" key="3">
    <source>
        <dbReference type="ARBA" id="ARBA00022741"/>
    </source>
</evidence>
<dbReference type="SMART" id="SM00382">
    <property type="entry name" value="AAA"/>
    <property type="match status" value="1"/>
</dbReference>
<evidence type="ECO:0000256" key="4">
    <source>
        <dbReference type="ARBA" id="ARBA00022840"/>
    </source>
</evidence>
<dbReference type="InterPro" id="IPR052156">
    <property type="entry name" value="BCAA_Transport_ATP-bd_LivF"/>
</dbReference>
<dbReference type="GO" id="GO:0016887">
    <property type="term" value="F:ATP hydrolysis activity"/>
    <property type="evidence" value="ECO:0007669"/>
    <property type="project" value="InterPro"/>
</dbReference>
<keyword evidence="5" id="KW-0029">Amino-acid transport</keyword>
<dbReference type="SUPFAM" id="SSF52540">
    <property type="entry name" value="P-loop containing nucleoside triphosphate hydrolases"/>
    <property type="match status" value="1"/>
</dbReference>
<sequence>MSMSLLEIRDLQVRRGGIPALRGVTLEVGRREVVALLGANGAGKTTTLRAISDLSKPEAGEIRFEGRSIVGIGSARVVEAGIAHVPEGSRIWPDMTVLENLRLGAFAVRRKGSAARRLEAILELLPRLAERAGQLAGTLSGGERQMAAIGRALMASPALLLMDEPSLGLSPRVVDTVFDTIQAIRKEGVAVLLVEQNVMRALEIAERGYVLEGGKIVRQGTGAELLDDPEVRRAYLGRAADSRNPGA</sequence>
<comment type="similarity">
    <text evidence="1">Belongs to the ABC transporter superfamily.</text>
</comment>
<accession>A0AA35X5K2</accession>
<evidence type="ECO:0000259" key="6">
    <source>
        <dbReference type="PROSITE" id="PS50893"/>
    </source>
</evidence>
<dbReference type="Proteomes" id="UP001174909">
    <property type="component" value="Unassembled WGS sequence"/>
</dbReference>
<dbReference type="InterPro" id="IPR003439">
    <property type="entry name" value="ABC_transporter-like_ATP-bd"/>
</dbReference>
<keyword evidence="3" id="KW-0547">Nucleotide-binding</keyword>
<dbReference type="InterPro" id="IPR027417">
    <property type="entry name" value="P-loop_NTPase"/>
</dbReference>
<dbReference type="CDD" id="cd03224">
    <property type="entry name" value="ABC_TM1139_LivF_branched"/>
    <property type="match status" value="1"/>
</dbReference>
<keyword evidence="2" id="KW-0813">Transport</keyword>
<reference evidence="7" key="1">
    <citation type="submission" date="2023-03" db="EMBL/GenBank/DDBJ databases">
        <authorList>
            <person name="Steffen K."/>
            <person name="Cardenas P."/>
        </authorList>
    </citation>
    <scope>NUCLEOTIDE SEQUENCE</scope>
</reference>
<evidence type="ECO:0000313" key="8">
    <source>
        <dbReference type="Proteomes" id="UP001174909"/>
    </source>
</evidence>
<organism evidence="7 8">
    <name type="scientific">Geodia barretti</name>
    <name type="common">Barrett's horny sponge</name>
    <dbReference type="NCBI Taxonomy" id="519541"/>
    <lineage>
        <taxon>Eukaryota</taxon>
        <taxon>Metazoa</taxon>
        <taxon>Porifera</taxon>
        <taxon>Demospongiae</taxon>
        <taxon>Heteroscleromorpha</taxon>
        <taxon>Tetractinellida</taxon>
        <taxon>Astrophorina</taxon>
        <taxon>Geodiidae</taxon>
        <taxon>Geodia</taxon>
    </lineage>
</organism>
<dbReference type="GO" id="GO:0005524">
    <property type="term" value="F:ATP binding"/>
    <property type="evidence" value="ECO:0007669"/>
    <property type="project" value="UniProtKB-KW"/>
</dbReference>
<comment type="caution">
    <text evidence="7">The sequence shown here is derived from an EMBL/GenBank/DDBJ whole genome shotgun (WGS) entry which is preliminary data.</text>
</comment>
<dbReference type="AlphaFoldDB" id="A0AA35X5K2"/>
<dbReference type="Pfam" id="PF00005">
    <property type="entry name" value="ABC_tran"/>
    <property type="match status" value="1"/>
</dbReference>
<proteinExistence type="inferred from homology"/>
<feature type="domain" description="ABC transporter" evidence="6">
    <location>
        <begin position="6"/>
        <end position="238"/>
    </location>
</feature>
<protein>
    <submittedName>
        <fullName evidence="7">High-affinity branched-chain amino acid transport ATP-binding protein LivF</fullName>
    </submittedName>
</protein>
<dbReference type="Gene3D" id="3.40.50.300">
    <property type="entry name" value="P-loop containing nucleotide triphosphate hydrolases"/>
    <property type="match status" value="1"/>
</dbReference>
<evidence type="ECO:0000256" key="1">
    <source>
        <dbReference type="ARBA" id="ARBA00005417"/>
    </source>
</evidence>
<evidence type="ECO:0000313" key="7">
    <source>
        <dbReference type="EMBL" id="CAI8040496.1"/>
    </source>
</evidence>
<keyword evidence="4 7" id="KW-0067">ATP-binding</keyword>
<dbReference type="InterPro" id="IPR017871">
    <property type="entry name" value="ABC_transporter-like_CS"/>
</dbReference>
<dbReference type="InterPro" id="IPR003593">
    <property type="entry name" value="AAA+_ATPase"/>
</dbReference>
<dbReference type="GO" id="GO:0015807">
    <property type="term" value="P:L-amino acid transport"/>
    <property type="evidence" value="ECO:0007669"/>
    <property type="project" value="TreeGrafter"/>
</dbReference>
<dbReference type="PROSITE" id="PS00211">
    <property type="entry name" value="ABC_TRANSPORTER_1"/>
    <property type="match status" value="1"/>
</dbReference>
<dbReference type="PANTHER" id="PTHR43820:SF4">
    <property type="entry name" value="HIGH-AFFINITY BRANCHED-CHAIN AMINO ACID TRANSPORT ATP-BINDING PROTEIN LIVF"/>
    <property type="match status" value="1"/>
</dbReference>
<dbReference type="PROSITE" id="PS50893">
    <property type="entry name" value="ABC_TRANSPORTER_2"/>
    <property type="match status" value="1"/>
</dbReference>
<dbReference type="PANTHER" id="PTHR43820">
    <property type="entry name" value="HIGH-AFFINITY BRANCHED-CHAIN AMINO ACID TRANSPORT ATP-BINDING PROTEIN LIVF"/>
    <property type="match status" value="1"/>
</dbReference>
<gene>
    <name evidence="7" type="ORF">GBAR_LOCUS22559</name>
</gene>